<dbReference type="PANTHER" id="PTHR31339">
    <property type="entry name" value="PECTIN LYASE-RELATED"/>
    <property type="match status" value="1"/>
</dbReference>
<dbReference type="Pfam" id="PF00295">
    <property type="entry name" value="Glyco_hydro_28"/>
    <property type="match status" value="1"/>
</dbReference>
<dbReference type="InterPro" id="IPR012334">
    <property type="entry name" value="Pectin_lyas_fold"/>
</dbReference>
<dbReference type="PANTHER" id="PTHR31339:SF9">
    <property type="entry name" value="PLASMIN AND FIBRONECTIN-BINDING PROTEIN A"/>
    <property type="match status" value="1"/>
</dbReference>
<accession>A0A9D1DQV2</accession>
<dbReference type="SUPFAM" id="SSF51126">
    <property type="entry name" value="Pectin lyase-like"/>
    <property type="match status" value="1"/>
</dbReference>
<dbReference type="GO" id="GO:0004650">
    <property type="term" value="F:polygalacturonase activity"/>
    <property type="evidence" value="ECO:0007669"/>
    <property type="project" value="InterPro"/>
</dbReference>
<gene>
    <name evidence="6" type="ORF">IAA54_06505</name>
</gene>
<evidence type="ECO:0000313" key="7">
    <source>
        <dbReference type="Proteomes" id="UP000886785"/>
    </source>
</evidence>
<dbReference type="PROSITE" id="PS00502">
    <property type="entry name" value="POLYGALACTURONASE"/>
    <property type="match status" value="1"/>
</dbReference>
<dbReference type="InterPro" id="IPR051801">
    <property type="entry name" value="GH28_Enzymes"/>
</dbReference>
<dbReference type="Proteomes" id="UP000886785">
    <property type="component" value="Unassembled WGS sequence"/>
</dbReference>
<feature type="domain" description="Rhamnogalacturonase A/B/Epimerase-like pectate lyase" evidence="5">
    <location>
        <begin position="82"/>
        <end position="134"/>
    </location>
</feature>
<evidence type="ECO:0000256" key="3">
    <source>
        <dbReference type="ARBA" id="ARBA00023295"/>
    </source>
</evidence>
<protein>
    <submittedName>
        <fullName evidence="6">Glycoside hydrolase family 28 protein</fullName>
    </submittedName>
</protein>
<organism evidence="6 7">
    <name type="scientific">Candidatus Gallacutalibacter pullicola</name>
    <dbReference type="NCBI Taxonomy" id="2840830"/>
    <lineage>
        <taxon>Bacteria</taxon>
        <taxon>Bacillati</taxon>
        <taxon>Bacillota</taxon>
        <taxon>Clostridia</taxon>
        <taxon>Eubacteriales</taxon>
        <taxon>Candidatus Gallacutalibacter</taxon>
    </lineage>
</organism>
<dbReference type="GO" id="GO:0005975">
    <property type="term" value="P:carbohydrate metabolic process"/>
    <property type="evidence" value="ECO:0007669"/>
    <property type="project" value="InterPro"/>
</dbReference>
<dbReference type="InterPro" id="IPR000743">
    <property type="entry name" value="Glyco_hydro_28"/>
</dbReference>
<keyword evidence="3 4" id="KW-0326">Glycosidase</keyword>
<dbReference type="Pfam" id="PF12708">
    <property type="entry name" value="Pect-lyase_RHGA_epim"/>
    <property type="match status" value="1"/>
</dbReference>
<dbReference type="AlphaFoldDB" id="A0A9D1DQV2"/>
<dbReference type="Gene3D" id="2.160.20.10">
    <property type="entry name" value="Single-stranded right-handed beta-helix, Pectin lyase-like"/>
    <property type="match status" value="1"/>
</dbReference>
<reference evidence="6" key="2">
    <citation type="journal article" date="2021" name="PeerJ">
        <title>Extensive microbial diversity within the chicken gut microbiome revealed by metagenomics and culture.</title>
        <authorList>
            <person name="Gilroy R."/>
            <person name="Ravi A."/>
            <person name="Getino M."/>
            <person name="Pursley I."/>
            <person name="Horton D.L."/>
            <person name="Alikhan N.F."/>
            <person name="Baker D."/>
            <person name="Gharbi K."/>
            <person name="Hall N."/>
            <person name="Watson M."/>
            <person name="Adriaenssens E.M."/>
            <person name="Foster-Nyarko E."/>
            <person name="Jarju S."/>
            <person name="Secka A."/>
            <person name="Antonio M."/>
            <person name="Oren A."/>
            <person name="Chaudhuri R.R."/>
            <person name="La Ragione R."/>
            <person name="Hildebrand F."/>
            <person name="Pallen M.J."/>
        </authorList>
    </citation>
    <scope>NUCLEOTIDE SEQUENCE</scope>
    <source>
        <strain evidence="6">ChiSjej1B19-7085</strain>
    </source>
</reference>
<sequence>MIFRAIAKTSRTVTCELSGNTPYYAAEPYDIYVNGELHTEKETRNIFTLFSLQPDTLYSIRVKSASSEFTRDVRTNTESALIDVSQCGAYRDGVHIDTGALQCAIALCPENGCVYVPAGTYLTGPIFLKSNMTLYLEKGAVLRGLKDRADYPIMPGTVKPSDGSGHDYYFGTWEGEPDSAMASLITGIDLKNVSVVGEGELNGSGEDGDWWEDHRHMRRAWRPRSVFLCRCENVLLQGFHVCNSPSWTLHPFYCTDLDIIDVRITNPPVSPNTDGIDPESCQKVRILGTVISVGDDCIAIKSSKIFFGKLLKVPSAEYEIRNCLMLRGHGGVVVGSEIAGGVSNIRISKCIFDDTDRGIRIKTRRGRGNDSVVDDICCENVTMKGVHTPFVINMFYFCDLDGKTQYVWEKNPLPVDDRTPAVGTLRVRDVTCTGAHEAGCYFYGLPEQPIGCVSMKNVSISFAEDAVPGYPAMMSYITKERRRAMFACNVAEIDFENVVFEGYEGEKLLLSEVGKFIVDGTETPYEDCHPVKPDGSVPSEYSI</sequence>
<dbReference type="EMBL" id="DVHF01000076">
    <property type="protein sequence ID" value="HIR57301.1"/>
    <property type="molecule type" value="Genomic_DNA"/>
</dbReference>
<evidence type="ECO:0000256" key="2">
    <source>
        <dbReference type="ARBA" id="ARBA00022801"/>
    </source>
</evidence>
<keyword evidence="2 4" id="KW-0378">Hydrolase</keyword>
<evidence type="ECO:0000259" key="5">
    <source>
        <dbReference type="Pfam" id="PF12708"/>
    </source>
</evidence>
<proteinExistence type="inferred from homology"/>
<dbReference type="InterPro" id="IPR011050">
    <property type="entry name" value="Pectin_lyase_fold/virulence"/>
</dbReference>
<comment type="similarity">
    <text evidence="1 4">Belongs to the glycosyl hydrolase 28 family.</text>
</comment>
<evidence type="ECO:0000256" key="4">
    <source>
        <dbReference type="RuleBase" id="RU361169"/>
    </source>
</evidence>
<name>A0A9D1DQV2_9FIRM</name>
<dbReference type="SMART" id="SM00710">
    <property type="entry name" value="PbH1"/>
    <property type="match status" value="5"/>
</dbReference>
<comment type="caution">
    <text evidence="6">The sequence shown here is derived from an EMBL/GenBank/DDBJ whole genome shotgun (WGS) entry which is preliminary data.</text>
</comment>
<dbReference type="InterPro" id="IPR006626">
    <property type="entry name" value="PbH1"/>
</dbReference>
<evidence type="ECO:0000313" key="6">
    <source>
        <dbReference type="EMBL" id="HIR57301.1"/>
    </source>
</evidence>
<reference evidence="6" key="1">
    <citation type="submission" date="2020-10" db="EMBL/GenBank/DDBJ databases">
        <authorList>
            <person name="Gilroy R."/>
        </authorList>
    </citation>
    <scope>NUCLEOTIDE SEQUENCE</scope>
    <source>
        <strain evidence="6">ChiSjej1B19-7085</strain>
    </source>
</reference>
<evidence type="ECO:0000256" key="1">
    <source>
        <dbReference type="ARBA" id="ARBA00008834"/>
    </source>
</evidence>
<dbReference type="InterPro" id="IPR024535">
    <property type="entry name" value="RHGA/B-epi-like_pectate_lyase"/>
</dbReference>